<proteinExistence type="predicted"/>
<evidence type="ECO:0000313" key="2">
    <source>
        <dbReference type="EMBL" id="KAK6953173.1"/>
    </source>
</evidence>
<sequence>MDQNRNKAIRSERSNLSKPQVFVQLAFGVSWSQRHAPQTHTMTYMSRNLKNARDSGNFPRQVPPPNANFLAIPESRQQRSREHPGRNHRQHNHGQTREPGRSRGHNGNQQSHDQVRPRPRRNSAAESRGERGRSAPPLFNDSPWDIPHVSASLFPQRSQTAEDQSAWKALPTTPSQFRLGEEGLPWSAYAWPFTGDPADDEDEDEDDGRDLPYQNHPTTIPLSSERSHGEDADRVRELESLSTAMMTVDNGFEHQWWYQGPRESMERWWTRAGEEADDARSAVSAEAVLLSDLAPPSALDPEDDNLPNFSDIVSPISEVSSPAPSFAHPLHRSLTTRSDELWLGS</sequence>
<accession>A0AAX6ML46</accession>
<gene>
    <name evidence="2" type="ORF">Daesc_005473</name>
</gene>
<keyword evidence="3" id="KW-1185">Reference proteome</keyword>
<protein>
    <submittedName>
        <fullName evidence="2">Uncharacterized protein</fullName>
    </submittedName>
</protein>
<feature type="compositionally biased region" description="Polar residues" evidence="1">
    <location>
        <begin position="215"/>
        <end position="224"/>
    </location>
</feature>
<name>A0AAX6ML46_9PEZI</name>
<feature type="region of interest" description="Disordered" evidence="1">
    <location>
        <begin position="188"/>
        <end position="232"/>
    </location>
</feature>
<evidence type="ECO:0000256" key="1">
    <source>
        <dbReference type="SAM" id="MobiDB-lite"/>
    </source>
</evidence>
<dbReference type="EMBL" id="JBANMG010000005">
    <property type="protein sequence ID" value="KAK6953173.1"/>
    <property type="molecule type" value="Genomic_DNA"/>
</dbReference>
<feature type="compositionally biased region" description="Basic and acidic residues" evidence="1">
    <location>
        <begin position="76"/>
        <end position="85"/>
    </location>
</feature>
<evidence type="ECO:0000313" key="3">
    <source>
        <dbReference type="Proteomes" id="UP001369815"/>
    </source>
</evidence>
<feature type="region of interest" description="Disordered" evidence="1">
    <location>
        <begin position="75"/>
        <end position="144"/>
    </location>
</feature>
<dbReference type="AlphaFoldDB" id="A0AAX6ML46"/>
<dbReference type="Proteomes" id="UP001369815">
    <property type="component" value="Unassembled WGS sequence"/>
</dbReference>
<organism evidence="2 3">
    <name type="scientific">Daldinia eschscholtzii</name>
    <dbReference type="NCBI Taxonomy" id="292717"/>
    <lineage>
        <taxon>Eukaryota</taxon>
        <taxon>Fungi</taxon>
        <taxon>Dikarya</taxon>
        <taxon>Ascomycota</taxon>
        <taxon>Pezizomycotina</taxon>
        <taxon>Sordariomycetes</taxon>
        <taxon>Xylariomycetidae</taxon>
        <taxon>Xylariales</taxon>
        <taxon>Hypoxylaceae</taxon>
        <taxon>Daldinia</taxon>
    </lineage>
</organism>
<comment type="caution">
    <text evidence="2">The sequence shown here is derived from an EMBL/GenBank/DDBJ whole genome shotgun (WGS) entry which is preliminary data.</text>
</comment>
<feature type="region of interest" description="Disordered" evidence="1">
    <location>
        <begin position="50"/>
        <end position="69"/>
    </location>
</feature>
<reference evidence="2 3" key="1">
    <citation type="journal article" date="2024" name="Front Chem Biol">
        <title>Unveiling the potential of Daldinia eschscholtzii MFLUCC 19-0629 through bioactivity and bioinformatics studies for enhanced sustainable agriculture production.</title>
        <authorList>
            <person name="Brooks S."/>
            <person name="Weaver J.A."/>
            <person name="Klomchit A."/>
            <person name="Alharthi S.A."/>
            <person name="Onlamun T."/>
            <person name="Nurani R."/>
            <person name="Vong T.K."/>
            <person name="Alberti F."/>
            <person name="Greco C."/>
        </authorList>
    </citation>
    <scope>NUCLEOTIDE SEQUENCE [LARGE SCALE GENOMIC DNA]</scope>
    <source>
        <strain evidence="2">MFLUCC 19-0629</strain>
    </source>
</reference>
<feature type="compositionally biased region" description="Acidic residues" evidence="1">
    <location>
        <begin position="197"/>
        <end position="208"/>
    </location>
</feature>